<keyword evidence="3" id="KW-0479">Metal-binding</keyword>
<feature type="binding site" evidence="3">
    <location>
        <position position="118"/>
    </location>
    <ligand>
        <name>substrate</name>
    </ligand>
</feature>
<feature type="binding site" evidence="3">
    <location>
        <position position="196"/>
    </location>
    <ligand>
        <name>a divalent metal cation</name>
        <dbReference type="ChEBI" id="CHEBI:60240"/>
    </ligand>
</feature>
<dbReference type="InterPro" id="IPR011042">
    <property type="entry name" value="6-blade_b-propeller_TolB-like"/>
</dbReference>
<feature type="domain" description="SMP-30/Gluconolactonase/LRE-like region" evidence="4">
    <location>
        <begin position="15"/>
        <end position="255"/>
    </location>
</feature>
<proteinExistence type="inferred from homology"/>
<evidence type="ECO:0000259" key="4">
    <source>
        <dbReference type="Pfam" id="PF08450"/>
    </source>
</evidence>
<dbReference type="Pfam" id="PF08450">
    <property type="entry name" value="SGL"/>
    <property type="match status" value="1"/>
</dbReference>
<evidence type="ECO:0000256" key="1">
    <source>
        <dbReference type="ARBA" id="ARBA00008853"/>
    </source>
</evidence>
<organism evidence="5">
    <name type="scientific">Mycobacterium triplex</name>
    <dbReference type="NCBI Taxonomy" id="47839"/>
    <lineage>
        <taxon>Bacteria</taxon>
        <taxon>Bacillati</taxon>
        <taxon>Actinomycetota</taxon>
        <taxon>Actinomycetes</taxon>
        <taxon>Mycobacteriales</taxon>
        <taxon>Mycobacteriaceae</taxon>
        <taxon>Mycobacterium</taxon>
        <taxon>Mycobacterium simiae complex</taxon>
    </lineage>
</organism>
<reference evidence="5" key="1">
    <citation type="journal article" date="2014" name="Genome Announc.">
        <title>Draft Genome Sequence of Mycobacterium triplex DSM 44626.</title>
        <authorList>
            <person name="Sassi M."/>
            <person name="Croce O."/>
            <person name="Robert C."/>
            <person name="Raoult D."/>
            <person name="Drancourt M."/>
        </authorList>
    </citation>
    <scope>NUCLEOTIDE SEQUENCE [LARGE SCALE GENOMIC DNA]</scope>
    <source>
        <strain evidence="5">DSM 44626</strain>
    </source>
</reference>
<dbReference type="SUPFAM" id="SSF63829">
    <property type="entry name" value="Calcium-dependent phosphotriesterase"/>
    <property type="match status" value="1"/>
</dbReference>
<dbReference type="InterPro" id="IPR013658">
    <property type="entry name" value="SGL"/>
</dbReference>
<gene>
    <name evidence="5" type="ORF">BN973_02728</name>
</gene>
<dbReference type="eggNOG" id="COG3386">
    <property type="taxonomic scope" value="Bacteria"/>
</dbReference>
<dbReference type="Gene3D" id="2.120.10.30">
    <property type="entry name" value="TolB, C-terminal domain"/>
    <property type="match status" value="1"/>
</dbReference>
<sequence>MRTADRVTVPVAHHGEGPYWDAPTGRLLSMDVLAGEIVALDTSGRISRHKVPSRVAAVVRRRASGGFVIATEHGLLGADEQLSEFEHIVGLTEDPNVRTNDGGCDPFGGFVIGTMAYDERPGGGAVYRVTPEHQVTELLSPVSISNGVQWSADGSQAYYIDTPTRRVDVFDVDAETGAWSGRRAHIHIDSARGYPDGMAIDEDDGVWVALWGGEAVVHYDAAGCLVETIGVPGVTQVSSCAFGGDERDVLFITTSRQGLPDDQEPSAGAIFAVQTGSRGAVAPQFAG</sequence>
<dbReference type="PANTHER" id="PTHR10907:SF47">
    <property type="entry name" value="REGUCALCIN"/>
    <property type="match status" value="1"/>
</dbReference>
<dbReference type="GO" id="GO:0019853">
    <property type="term" value="P:L-ascorbic acid biosynthetic process"/>
    <property type="evidence" value="ECO:0007669"/>
    <property type="project" value="TreeGrafter"/>
</dbReference>
<dbReference type="InterPro" id="IPR005511">
    <property type="entry name" value="SMP-30"/>
</dbReference>
<accession>A0A024JXR6</accession>
<evidence type="ECO:0000256" key="2">
    <source>
        <dbReference type="PIRSR" id="PIRSR605511-1"/>
    </source>
</evidence>
<dbReference type="PRINTS" id="PR01790">
    <property type="entry name" value="SMP30FAMILY"/>
</dbReference>
<evidence type="ECO:0000313" key="5">
    <source>
        <dbReference type="EMBL" id="CDO88364.1"/>
    </source>
</evidence>
<dbReference type="HOGENOM" id="CLU_036110_3_1_11"/>
<protein>
    <submittedName>
        <fullName evidence="5">SMP-30/gluconolaconase/LRE domain-containing protein</fullName>
    </submittedName>
</protein>
<dbReference type="EMBL" id="HG964446">
    <property type="protein sequence ID" value="CDO88364.1"/>
    <property type="molecule type" value="Genomic_DNA"/>
</dbReference>
<dbReference type="Proteomes" id="UP000028880">
    <property type="component" value="Unassembled WGS sequence"/>
</dbReference>
<feature type="binding site" evidence="3">
    <location>
        <position position="146"/>
    </location>
    <ligand>
        <name>a divalent metal cation</name>
        <dbReference type="ChEBI" id="CHEBI:60240"/>
    </ligand>
</feature>
<dbReference type="GO" id="GO:0005509">
    <property type="term" value="F:calcium ion binding"/>
    <property type="evidence" value="ECO:0007669"/>
    <property type="project" value="TreeGrafter"/>
</dbReference>
<dbReference type="AlphaFoldDB" id="A0A024JXR6"/>
<feature type="binding site" evidence="3">
    <location>
        <position position="98"/>
    </location>
    <ligand>
        <name>substrate</name>
    </ligand>
</feature>
<evidence type="ECO:0000256" key="3">
    <source>
        <dbReference type="PIRSR" id="PIRSR605511-2"/>
    </source>
</evidence>
<reference evidence="5" key="2">
    <citation type="submission" date="2014-04" db="EMBL/GenBank/DDBJ databases">
        <authorList>
            <person name="Urmite Genomes U."/>
        </authorList>
    </citation>
    <scope>NUCLEOTIDE SEQUENCE</scope>
    <source>
        <strain evidence="5">DSM 44626</strain>
    </source>
</reference>
<dbReference type="GO" id="GO:0004341">
    <property type="term" value="F:gluconolactonase activity"/>
    <property type="evidence" value="ECO:0007669"/>
    <property type="project" value="TreeGrafter"/>
</dbReference>
<dbReference type="STRING" id="47839.BN973_02728"/>
<feature type="active site" description="Proton donor/acceptor" evidence="2">
    <location>
        <position position="196"/>
    </location>
</feature>
<feature type="binding site" evidence="3">
    <location>
        <position position="100"/>
    </location>
    <ligand>
        <name>substrate</name>
    </ligand>
</feature>
<dbReference type="PANTHER" id="PTHR10907">
    <property type="entry name" value="REGUCALCIN"/>
    <property type="match status" value="1"/>
</dbReference>
<comment type="similarity">
    <text evidence="1">Belongs to the SMP-30/CGR1 family.</text>
</comment>
<name>A0A024JXR6_9MYCO</name>
<comment type="cofactor">
    <cofactor evidence="3">
        <name>Zn(2+)</name>
        <dbReference type="ChEBI" id="CHEBI:29105"/>
    </cofactor>
    <text evidence="3">Binds 1 divalent metal cation per subunit.</text>
</comment>
<feature type="binding site" evidence="3">
    <location>
        <position position="16"/>
    </location>
    <ligand>
        <name>a divalent metal cation</name>
        <dbReference type="ChEBI" id="CHEBI:60240"/>
    </ligand>
</feature>
<dbReference type="OrthoDB" id="2633250at2"/>
<dbReference type="RefSeq" id="WP_036468722.1">
    <property type="nucleotide sequence ID" value="NZ_HG964446.1"/>
</dbReference>
<keyword evidence="3" id="KW-0862">Zinc</keyword>